<dbReference type="GO" id="GO:0032934">
    <property type="term" value="F:sterol binding"/>
    <property type="evidence" value="ECO:0007669"/>
    <property type="project" value="TreeGrafter"/>
</dbReference>
<proteinExistence type="inferred from homology"/>
<dbReference type="PANTHER" id="PTHR10972">
    <property type="entry name" value="OXYSTEROL-BINDING PROTEIN-RELATED"/>
    <property type="match status" value="1"/>
</dbReference>
<dbReference type="InterPro" id="IPR000648">
    <property type="entry name" value="Oxysterol-bd"/>
</dbReference>
<accession>A0AAF0IR35</accession>
<evidence type="ECO:0000256" key="2">
    <source>
        <dbReference type="RuleBase" id="RU003844"/>
    </source>
</evidence>
<dbReference type="Pfam" id="PF01237">
    <property type="entry name" value="Oxysterol_BP"/>
    <property type="match status" value="2"/>
</dbReference>
<evidence type="ECO:0008006" key="6">
    <source>
        <dbReference type="Google" id="ProtNLM"/>
    </source>
</evidence>
<dbReference type="Proteomes" id="UP001216638">
    <property type="component" value="Chromosome 1"/>
</dbReference>
<dbReference type="SUPFAM" id="SSF144000">
    <property type="entry name" value="Oxysterol-binding protein-like"/>
    <property type="match status" value="1"/>
</dbReference>
<reference evidence="4" key="1">
    <citation type="submission" date="2023-03" db="EMBL/GenBank/DDBJ databases">
        <title>Mating type loci evolution in Malassezia.</title>
        <authorList>
            <person name="Coelho M.A."/>
        </authorList>
    </citation>
    <scope>NUCLEOTIDE SEQUENCE</scope>
    <source>
        <strain evidence="4">CBS 14135</strain>
    </source>
</reference>
<dbReference type="GO" id="GO:0032541">
    <property type="term" value="C:cortical endoplasmic reticulum"/>
    <property type="evidence" value="ECO:0007669"/>
    <property type="project" value="TreeGrafter"/>
</dbReference>
<dbReference type="FunFam" id="1.10.287.2720:FF:000001">
    <property type="entry name" value="Oxysterol-binding OBPalpha"/>
    <property type="match status" value="1"/>
</dbReference>
<comment type="similarity">
    <text evidence="1 2">Belongs to the OSBP family.</text>
</comment>
<feature type="region of interest" description="Disordered" evidence="3">
    <location>
        <begin position="1"/>
        <end position="39"/>
    </location>
</feature>
<sequence length="401" mass="45169">MGLLDHVSSAVNRTSQNFKPSKEDRAPEGAAAEDTEELDEESGNILLSLISQLRIGMDLHKVTLPTFVLEPRSMLERITDFMSHPDMIFGADKLQTPEERFVAVLAYYMSGWHIKPKGVKKPYNPILGEFFRCSYQYPDGSQGWYIAEQVSHHPPISAFYYVSAENNVLIHGDLRPRSKFLGNSAATLMGGETNVVLLQRPEDGAYRISMPNMYARGIMFGRMVLELGDTSEVENKNNDLTSEVEFKVKGYFTGTYNAVAAKVQRGNKTIGELSGKWSDRMEYKDSQTGQTRVLFDAHNAPAVQKEVPPLEHQEPTESQRLWATVTEGIKKKNMDLATDAKTAIEEAQREQARQREAEGKTWTPRFFKLLPDGRYVPNLEALPQPYHPPNVEKYFASGAQA</sequence>
<protein>
    <recommendedName>
        <fullName evidence="6">Oxysterol-binding protein</fullName>
    </recommendedName>
</protein>
<dbReference type="GO" id="GO:0016020">
    <property type="term" value="C:membrane"/>
    <property type="evidence" value="ECO:0007669"/>
    <property type="project" value="TreeGrafter"/>
</dbReference>
<evidence type="ECO:0000256" key="1">
    <source>
        <dbReference type="ARBA" id="ARBA00008842"/>
    </source>
</evidence>
<evidence type="ECO:0000313" key="5">
    <source>
        <dbReference type="Proteomes" id="UP001216638"/>
    </source>
</evidence>
<name>A0AAF0IR35_9BASI</name>
<organism evidence="4 5">
    <name type="scientific">Malassezia brasiliensis</name>
    <dbReference type="NCBI Taxonomy" id="1821822"/>
    <lineage>
        <taxon>Eukaryota</taxon>
        <taxon>Fungi</taxon>
        <taxon>Dikarya</taxon>
        <taxon>Basidiomycota</taxon>
        <taxon>Ustilaginomycotina</taxon>
        <taxon>Malasseziomycetes</taxon>
        <taxon>Malasseziales</taxon>
        <taxon>Malasseziaceae</taxon>
        <taxon>Malassezia</taxon>
    </lineage>
</organism>
<gene>
    <name evidence="4" type="ORF">MBRA1_000118</name>
</gene>
<dbReference type="PANTHER" id="PTHR10972:SF102">
    <property type="entry name" value="OXYSTEROL-BINDING PROTEIN"/>
    <property type="match status" value="1"/>
</dbReference>
<evidence type="ECO:0000313" key="4">
    <source>
        <dbReference type="EMBL" id="WFC93498.1"/>
    </source>
</evidence>
<dbReference type="Gene3D" id="3.30.70.3490">
    <property type="match status" value="1"/>
</dbReference>
<dbReference type="EMBL" id="CP119951">
    <property type="protein sequence ID" value="WFC93498.1"/>
    <property type="molecule type" value="Genomic_DNA"/>
</dbReference>
<dbReference type="AlphaFoldDB" id="A0AAF0IR35"/>
<dbReference type="Gene3D" id="2.40.160.120">
    <property type="match status" value="1"/>
</dbReference>
<feature type="compositionally biased region" description="Polar residues" evidence="3">
    <location>
        <begin position="9"/>
        <end position="19"/>
    </location>
</feature>
<dbReference type="InterPro" id="IPR037239">
    <property type="entry name" value="OSBP_sf"/>
</dbReference>
<dbReference type="InterPro" id="IPR018494">
    <property type="entry name" value="Oxysterol-bd_CS"/>
</dbReference>
<dbReference type="Gene3D" id="1.10.287.2720">
    <property type="match status" value="1"/>
</dbReference>
<evidence type="ECO:0000256" key="3">
    <source>
        <dbReference type="SAM" id="MobiDB-lite"/>
    </source>
</evidence>
<keyword evidence="5" id="KW-1185">Reference proteome</keyword>
<dbReference type="GO" id="GO:0005829">
    <property type="term" value="C:cytosol"/>
    <property type="evidence" value="ECO:0007669"/>
    <property type="project" value="TreeGrafter"/>
</dbReference>
<dbReference type="PROSITE" id="PS01013">
    <property type="entry name" value="OSBP"/>
    <property type="match status" value="1"/>
</dbReference>